<reference evidence="2 3" key="1">
    <citation type="submission" date="2018-05" db="EMBL/GenBank/DDBJ databases">
        <title>Genomic analysis of Gracilibacillus dipsosauri DD1 reveals novel features of a salt-tolerant amylase.</title>
        <authorList>
            <person name="Deutch C.E."/>
            <person name="Yang S."/>
        </authorList>
    </citation>
    <scope>NUCLEOTIDE SEQUENCE [LARGE SCALE GENOMIC DNA]</scope>
    <source>
        <strain evidence="2 3">DD1</strain>
    </source>
</reference>
<organism evidence="2 3">
    <name type="scientific">Gracilibacillus dipsosauri</name>
    <dbReference type="NCBI Taxonomy" id="178340"/>
    <lineage>
        <taxon>Bacteria</taxon>
        <taxon>Bacillati</taxon>
        <taxon>Bacillota</taxon>
        <taxon>Bacilli</taxon>
        <taxon>Bacillales</taxon>
        <taxon>Bacillaceae</taxon>
        <taxon>Gracilibacillus</taxon>
    </lineage>
</organism>
<proteinExistence type="predicted"/>
<gene>
    <name evidence="2" type="ORF">DLJ74_18660</name>
</gene>
<dbReference type="EMBL" id="QGTD01000020">
    <property type="protein sequence ID" value="PWU66884.1"/>
    <property type="molecule type" value="Genomic_DNA"/>
</dbReference>
<dbReference type="RefSeq" id="WP_054787284.1">
    <property type="nucleotide sequence ID" value="NZ_JAJUIE010000008.1"/>
</dbReference>
<evidence type="ECO:0000313" key="3">
    <source>
        <dbReference type="Proteomes" id="UP000245624"/>
    </source>
</evidence>
<name>A0A317KUR1_9BACI</name>
<evidence type="ECO:0008006" key="4">
    <source>
        <dbReference type="Google" id="ProtNLM"/>
    </source>
</evidence>
<dbReference type="OrthoDB" id="2353585at2"/>
<dbReference type="Proteomes" id="UP000245624">
    <property type="component" value="Unassembled WGS sequence"/>
</dbReference>
<keyword evidence="1" id="KW-0472">Membrane</keyword>
<sequence>MGKQKLVKGIIFGAVIGGLVSLGDRDTRRYVRSKCQVTKQRAQFYIKNPSDLVRELNQFYQKGSEQLSTGLSQALEILNQLQEMTRKIDKK</sequence>
<evidence type="ECO:0000256" key="1">
    <source>
        <dbReference type="SAM" id="Phobius"/>
    </source>
</evidence>
<comment type="caution">
    <text evidence="2">The sequence shown here is derived from an EMBL/GenBank/DDBJ whole genome shotgun (WGS) entry which is preliminary data.</text>
</comment>
<keyword evidence="1" id="KW-0812">Transmembrane</keyword>
<accession>A0A317KUR1</accession>
<feature type="transmembrane region" description="Helical" evidence="1">
    <location>
        <begin position="6"/>
        <end position="23"/>
    </location>
</feature>
<evidence type="ECO:0000313" key="2">
    <source>
        <dbReference type="EMBL" id="PWU66884.1"/>
    </source>
</evidence>
<keyword evidence="1" id="KW-1133">Transmembrane helix</keyword>
<keyword evidence="3" id="KW-1185">Reference proteome</keyword>
<protein>
    <recommendedName>
        <fullName evidence="4">YtxH domain-containing protein</fullName>
    </recommendedName>
</protein>
<dbReference type="AlphaFoldDB" id="A0A317KUR1"/>